<dbReference type="PANTHER" id="PTHR33065:SF88">
    <property type="entry name" value="OS11G0104220 PROTEIN"/>
    <property type="match status" value="1"/>
</dbReference>
<dbReference type="RefSeq" id="XP_021840375.1">
    <property type="nucleotide sequence ID" value="XM_021984683.1"/>
</dbReference>
<dbReference type="OrthoDB" id="1602268at2759"/>
<reference evidence="3 4" key="2">
    <citation type="submission" date="2025-04" db="UniProtKB">
        <authorList>
            <consortium name="RefSeq"/>
        </authorList>
    </citation>
    <scope>IDENTIFICATION</scope>
</reference>
<dbReference type="Pfam" id="PF20241">
    <property type="entry name" value="DUF6598"/>
    <property type="match status" value="2"/>
</dbReference>
<dbReference type="AlphaFoldDB" id="A0A9R0JN48"/>
<feature type="domain" description="DUF6598" evidence="1">
    <location>
        <begin position="44"/>
        <end position="134"/>
    </location>
</feature>
<name>A0A9R0JN48_SPIOL</name>
<reference evidence="2" key="1">
    <citation type="journal article" date="2021" name="Nat. Commun.">
        <title>Genomic analyses provide insights into spinach domestication and the genetic basis of agronomic traits.</title>
        <authorList>
            <person name="Cai X."/>
            <person name="Sun X."/>
            <person name="Xu C."/>
            <person name="Sun H."/>
            <person name="Wang X."/>
            <person name="Ge C."/>
            <person name="Zhang Z."/>
            <person name="Wang Q."/>
            <person name="Fei Z."/>
            <person name="Jiao C."/>
            <person name="Wang Q."/>
        </authorList>
    </citation>
    <scope>NUCLEOTIDE SEQUENCE [LARGE SCALE GENOMIC DNA]</scope>
    <source>
        <strain evidence="2">cv. Varoflay</strain>
    </source>
</reference>
<organism evidence="2 4">
    <name type="scientific">Spinacia oleracea</name>
    <name type="common">Spinach</name>
    <dbReference type="NCBI Taxonomy" id="3562"/>
    <lineage>
        <taxon>Eukaryota</taxon>
        <taxon>Viridiplantae</taxon>
        <taxon>Streptophyta</taxon>
        <taxon>Embryophyta</taxon>
        <taxon>Tracheophyta</taxon>
        <taxon>Spermatophyta</taxon>
        <taxon>Magnoliopsida</taxon>
        <taxon>eudicotyledons</taxon>
        <taxon>Gunneridae</taxon>
        <taxon>Pentapetalae</taxon>
        <taxon>Caryophyllales</taxon>
        <taxon>Chenopodiaceae</taxon>
        <taxon>Chenopodioideae</taxon>
        <taxon>Anserineae</taxon>
        <taxon>Spinacia</taxon>
    </lineage>
</organism>
<dbReference type="Proteomes" id="UP000813463">
    <property type="component" value="Chromosome 1"/>
</dbReference>
<sequence>MSTFPLKPCPTTRRKKAREFHKMQTFPPWSTTTICPDYVSTRRLIEVFQVCVDKFDDVERRGELYGNIEVVDLDGPITLYHRDRANPEHIRANCNVTLTSPPCAIPFTTGFSINVDLRLCGDLEDIVLSKWQLSWNVYKPEIAKIARGPFLIDFSDDPKLLLSQASVKNQSAGYEQPLSAVFESPNGCCITMYYSIFYHAVQAQIQIEIVDLGTAPVAEFNFRGSISARYGNFWCGNDSAIKDYCKITLLKSGDLQLLKSKRCAELQLSRSIIAVPAYSSLIIEADLWDTSGFKIAKGKVELAAYNDGYSAGYIRGDANFGIRVIVSWTYGSQVPKYSSF</sequence>
<evidence type="ECO:0000313" key="4">
    <source>
        <dbReference type="RefSeq" id="XP_021840375.1"/>
    </source>
</evidence>
<dbReference type="RefSeq" id="XP_021840374.1">
    <property type="nucleotide sequence ID" value="XM_021984682.1"/>
</dbReference>
<feature type="domain" description="DUF6598" evidence="1">
    <location>
        <begin position="156"/>
        <end position="316"/>
    </location>
</feature>
<proteinExistence type="predicted"/>
<dbReference type="GeneID" id="110780256"/>
<protein>
    <submittedName>
        <fullName evidence="3 4">Uncharacterized protein LOC110780256</fullName>
    </submittedName>
</protein>
<evidence type="ECO:0000259" key="1">
    <source>
        <dbReference type="Pfam" id="PF20241"/>
    </source>
</evidence>
<accession>A0A9R0JN48</accession>
<gene>
    <name evidence="3 4" type="primary">LOC110780256</name>
</gene>
<keyword evidence="2" id="KW-1185">Reference proteome</keyword>
<dbReference type="KEGG" id="soe:110780256"/>
<dbReference type="InterPro" id="IPR046533">
    <property type="entry name" value="DUF6598"/>
</dbReference>
<dbReference type="PANTHER" id="PTHR33065">
    <property type="entry name" value="OS07G0486400 PROTEIN"/>
    <property type="match status" value="1"/>
</dbReference>
<evidence type="ECO:0000313" key="3">
    <source>
        <dbReference type="RefSeq" id="XP_021840374.1"/>
    </source>
</evidence>
<evidence type="ECO:0000313" key="2">
    <source>
        <dbReference type="Proteomes" id="UP000813463"/>
    </source>
</evidence>